<keyword evidence="1" id="KW-1133">Transmembrane helix</keyword>
<evidence type="ECO:0000313" key="4">
    <source>
        <dbReference type="Proteomes" id="UP000652013"/>
    </source>
</evidence>
<reference evidence="3" key="1">
    <citation type="submission" date="2021-01" db="EMBL/GenBank/DDBJ databases">
        <title>Whole genome shotgun sequence of Spirilliplanes yamanashiensis NBRC 15828.</title>
        <authorList>
            <person name="Komaki H."/>
            <person name="Tamura T."/>
        </authorList>
    </citation>
    <scope>NUCLEOTIDE SEQUENCE</scope>
    <source>
        <strain evidence="3">NBRC 15828</strain>
    </source>
</reference>
<evidence type="ECO:0000256" key="1">
    <source>
        <dbReference type="SAM" id="Phobius"/>
    </source>
</evidence>
<keyword evidence="2" id="KW-0732">Signal</keyword>
<feature type="transmembrane region" description="Helical" evidence="1">
    <location>
        <begin position="89"/>
        <end position="111"/>
    </location>
</feature>
<accession>A0A8J3Y9I6</accession>
<feature type="chain" id="PRO_5035277086" evidence="2">
    <location>
        <begin position="40"/>
        <end position="237"/>
    </location>
</feature>
<feature type="transmembrane region" description="Helical" evidence="1">
    <location>
        <begin position="170"/>
        <end position="191"/>
    </location>
</feature>
<organism evidence="3 4">
    <name type="scientific">Spirilliplanes yamanashiensis</name>
    <dbReference type="NCBI Taxonomy" id="42233"/>
    <lineage>
        <taxon>Bacteria</taxon>
        <taxon>Bacillati</taxon>
        <taxon>Actinomycetota</taxon>
        <taxon>Actinomycetes</taxon>
        <taxon>Micromonosporales</taxon>
        <taxon>Micromonosporaceae</taxon>
        <taxon>Spirilliplanes</taxon>
    </lineage>
</organism>
<proteinExistence type="predicted"/>
<evidence type="ECO:0000313" key="3">
    <source>
        <dbReference type="EMBL" id="GIJ03849.1"/>
    </source>
</evidence>
<feature type="transmembrane region" description="Helical" evidence="1">
    <location>
        <begin position="197"/>
        <end position="218"/>
    </location>
</feature>
<dbReference type="RefSeq" id="WP_203939107.1">
    <property type="nucleotide sequence ID" value="NZ_BAAAGJ010000002.1"/>
</dbReference>
<name>A0A8J3Y9I6_9ACTN</name>
<dbReference type="Proteomes" id="UP000652013">
    <property type="component" value="Unassembled WGS sequence"/>
</dbReference>
<protein>
    <submittedName>
        <fullName evidence="3">Uncharacterized protein</fullName>
    </submittedName>
</protein>
<dbReference type="EMBL" id="BOOY01000025">
    <property type="protein sequence ID" value="GIJ03849.1"/>
    <property type="molecule type" value="Genomic_DNA"/>
</dbReference>
<keyword evidence="1" id="KW-0812">Transmembrane</keyword>
<evidence type="ECO:0000256" key="2">
    <source>
        <dbReference type="SAM" id="SignalP"/>
    </source>
</evidence>
<feature type="transmembrane region" description="Helical" evidence="1">
    <location>
        <begin position="63"/>
        <end position="82"/>
    </location>
</feature>
<dbReference type="AlphaFoldDB" id="A0A8J3Y9I6"/>
<keyword evidence="1" id="KW-0472">Membrane</keyword>
<gene>
    <name evidence="3" type="ORF">Sya03_32010</name>
</gene>
<keyword evidence="4" id="KW-1185">Reference proteome</keyword>
<feature type="transmembrane region" description="Helical" evidence="1">
    <location>
        <begin position="142"/>
        <end position="163"/>
    </location>
</feature>
<comment type="caution">
    <text evidence="3">The sequence shown here is derived from an EMBL/GenBank/DDBJ whole genome shotgun (WGS) entry which is preliminary data.</text>
</comment>
<feature type="signal peptide" evidence="2">
    <location>
        <begin position="1"/>
        <end position="39"/>
    </location>
</feature>
<sequence length="237" mass="24209">MTNNDLTSNNTLVRRLAGAALLATPALMFGAMVTTPPQADDSNAAYITSLAADWDRTILSANLFHYYWVVLALAVPALLTLLRGRRGRTLTQVGVVATMIGAVQMSGMLFADWMNAAMPTVVTLEQSVAIFEKVNSSASMSVWLLSAIVLGVGAPVLVMAGLARNGVLGWWAAPVVLLPMVLGPVVGGVVGGAAGGVAGSVVGALCCAPLVVAGLRLLRRTAADVTAAEGEPALAAA</sequence>